<evidence type="ECO:0000256" key="1">
    <source>
        <dbReference type="SAM" id="MobiDB-lite"/>
    </source>
</evidence>
<evidence type="ECO:0000313" key="2">
    <source>
        <dbReference type="EMBL" id="GGA64102.1"/>
    </source>
</evidence>
<accession>A0A916RS55</accession>
<feature type="region of interest" description="Disordered" evidence="1">
    <location>
        <begin position="93"/>
        <end position="112"/>
    </location>
</feature>
<protein>
    <submittedName>
        <fullName evidence="2">Uncharacterized protein</fullName>
    </submittedName>
</protein>
<dbReference type="EMBL" id="BMKB01000011">
    <property type="protein sequence ID" value="GGA64102.1"/>
    <property type="molecule type" value="Genomic_DNA"/>
</dbReference>
<organism evidence="2 3">
    <name type="scientific">Pelagibacterium lentulum</name>
    <dbReference type="NCBI Taxonomy" id="2029865"/>
    <lineage>
        <taxon>Bacteria</taxon>
        <taxon>Pseudomonadati</taxon>
        <taxon>Pseudomonadota</taxon>
        <taxon>Alphaproteobacteria</taxon>
        <taxon>Hyphomicrobiales</taxon>
        <taxon>Devosiaceae</taxon>
        <taxon>Pelagibacterium</taxon>
    </lineage>
</organism>
<dbReference type="AlphaFoldDB" id="A0A916RS55"/>
<proteinExistence type="predicted"/>
<gene>
    <name evidence="2" type="ORF">GCM10011499_38160</name>
</gene>
<keyword evidence="3" id="KW-1185">Reference proteome</keyword>
<comment type="caution">
    <text evidence="2">The sequence shown here is derived from an EMBL/GenBank/DDBJ whole genome shotgun (WGS) entry which is preliminary data.</text>
</comment>
<reference evidence="2 3" key="1">
    <citation type="journal article" date="2014" name="Int. J. Syst. Evol. Microbiol.">
        <title>Complete genome sequence of Corynebacterium casei LMG S-19264T (=DSM 44701T), isolated from a smear-ripened cheese.</title>
        <authorList>
            <consortium name="US DOE Joint Genome Institute (JGI-PGF)"/>
            <person name="Walter F."/>
            <person name="Albersmeier A."/>
            <person name="Kalinowski J."/>
            <person name="Ruckert C."/>
        </authorList>
    </citation>
    <scope>NUCLEOTIDE SEQUENCE [LARGE SCALE GENOMIC DNA]</scope>
    <source>
        <strain evidence="2 3">CGMCC 1.15896</strain>
    </source>
</reference>
<sequence>MTHERTDLADRAGTVIPRPSQELIDAISRGNQMPDTLRGELRSITGAFDRRFGEDLAALRAGKAIDQLAQRHGLDPNVLASARDVLSQLDKGIKQARAQDRAQTVSRGGPVR</sequence>
<name>A0A916RS55_9HYPH</name>
<dbReference type="Proteomes" id="UP000596977">
    <property type="component" value="Unassembled WGS sequence"/>
</dbReference>
<evidence type="ECO:0000313" key="3">
    <source>
        <dbReference type="Proteomes" id="UP000596977"/>
    </source>
</evidence>